<protein>
    <recommendedName>
        <fullName evidence="6">Alpha/beta-hydrolase family protein</fullName>
    </recommendedName>
</protein>
<sequence>MAGSAVNRWIDNGFIRSLCGTGLWLGTLFFAGSLTPSLVPRDALLQGILSGLSFTLGYGIGVLLRALWRFLGLPGFDRGRAGLALKLLAAALCVGVAAGFLWQASDWQNSIRIPMGLAPVEGARPAFVGLVAAAVALALLLLGRLFKVVARKAAHPIGHVAPRRVSILGGIAIAAIGFWAIGNGIILKAGIRAMDSSYSSLDALIDDELRPPVDPLKTGSGASLLRWDDLGRMGRAAVAAGPTRGEIEAFTGQPALEPLRIYVGLNSADSIGERVELAFGEMQRVGAFTRSVLVVTTPTGTGWLDPASQMPLEYLHGGDVATVAIQYSYTPSWLTLMVEPTYGADTARQLFRRVYDHWRQLPEESRPRLYLHGLSLGALNSDLSVDLFDVIGAPFQGALWSGPPFSSRTWRQATAQRDPQSPAWLPRFRDGSVVRFTGQANTLREAAAPWGPLRIVYLQYASDPITFFEPGSAFRAPDWLAEPRGPDVSPALRWYPFITFLQLALDMAVATTTPMGHGHVYAPEHYVDPWIEVTQPPGWPRERADALKRHLRARMEGA</sequence>
<dbReference type="AlphaFoldDB" id="A0A5B2TGC5"/>
<evidence type="ECO:0000259" key="2">
    <source>
        <dbReference type="Pfam" id="PF10081"/>
    </source>
</evidence>
<dbReference type="OrthoDB" id="4397445at2"/>
<keyword evidence="1" id="KW-0472">Membrane</keyword>
<feature type="transmembrane region" description="Helical" evidence="1">
    <location>
        <begin position="125"/>
        <end position="146"/>
    </location>
</feature>
<feature type="domain" description="Alpha/beta-hydrolase catalytic" evidence="2">
    <location>
        <begin position="259"/>
        <end position="545"/>
    </location>
</feature>
<reference evidence="4 5" key="1">
    <citation type="journal article" date="2015" name="Int. J. Syst. Evol. Microbiol.">
        <title>Roseomonas oryzae sp. nov., isolated from paddy rhizosphere soil.</title>
        <authorList>
            <person name="Ramaprasad E.V."/>
            <person name="Sasikala Ch."/>
            <person name="Ramana Ch.V."/>
        </authorList>
    </citation>
    <scope>NUCLEOTIDE SEQUENCE [LARGE SCALE GENOMIC DNA]</scope>
    <source>
        <strain evidence="4 5">KCTC 42542</strain>
    </source>
</reference>
<dbReference type="Proteomes" id="UP000322110">
    <property type="component" value="Unassembled WGS sequence"/>
</dbReference>
<proteinExistence type="predicted"/>
<feature type="transmembrane region" description="Helical" evidence="1">
    <location>
        <begin position="85"/>
        <end position="105"/>
    </location>
</feature>
<keyword evidence="5" id="KW-1185">Reference proteome</keyword>
<dbReference type="PIRSF" id="PIRSF007542">
    <property type="entry name" value="UCP007542"/>
    <property type="match status" value="1"/>
</dbReference>
<feature type="transmembrane region" description="Helical" evidence="1">
    <location>
        <begin position="43"/>
        <end position="64"/>
    </location>
</feature>
<dbReference type="EMBL" id="VUKA01000005">
    <property type="protein sequence ID" value="KAA2212860.1"/>
    <property type="molecule type" value="Genomic_DNA"/>
</dbReference>
<feature type="transmembrane region" description="Helical" evidence="1">
    <location>
        <begin position="167"/>
        <end position="187"/>
    </location>
</feature>
<accession>A0A5B2TGC5</accession>
<dbReference type="Pfam" id="PF15420">
    <property type="entry name" value="Abhydrolase_9_N"/>
    <property type="match status" value="1"/>
</dbReference>
<evidence type="ECO:0008006" key="6">
    <source>
        <dbReference type="Google" id="ProtNLM"/>
    </source>
</evidence>
<evidence type="ECO:0000259" key="3">
    <source>
        <dbReference type="Pfam" id="PF15420"/>
    </source>
</evidence>
<dbReference type="InterPro" id="IPR027788">
    <property type="entry name" value="Alpha/beta-hydrolase_N_dom"/>
</dbReference>
<name>A0A5B2TGC5_9PROT</name>
<keyword evidence="1" id="KW-0812">Transmembrane</keyword>
<dbReference type="InterPro" id="IPR027787">
    <property type="entry name" value="Alpha/beta-hydrolase_catalytic"/>
</dbReference>
<evidence type="ECO:0000256" key="1">
    <source>
        <dbReference type="SAM" id="Phobius"/>
    </source>
</evidence>
<feature type="transmembrane region" description="Helical" evidence="1">
    <location>
        <begin position="12"/>
        <end position="31"/>
    </location>
</feature>
<evidence type="ECO:0000313" key="5">
    <source>
        <dbReference type="Proteomes" id="UP000322110"/>
    </source>
</evidence>
<comment type="caution">
    <text evidence="4">The sequence shown here is derived from an EMBL/GenBank/DDBJ whole genome shotgun (WGS) entry which is preliminary data.</text>
</comment>
<dbReference type="RefSeq" id="WP_149812476.1">
    <property type="nucleotide sequence ID" value="NZ_VUKA01000005.1"/>
</dbReference>
<feature type="domain" description="Alpha/beta-hydrolase N-terminal" evidence="3">
    <location>
        <begin position="34"/>
        <end position="242"/>
    </location>
</feature>
<gene>
    <name evidence="4" type="ORF">F0Q34_12065</name>
</gene>
<organism evidence="4 5">
    <name type="scientific">Teichococcus oryzae</name>
    <dbReference type="NCBI Taxonomy" id="1608942"/>
    <lineage>
        <taxon>Bacteria</taxon>
        <taxon>Pseudomonadati</taxon>
        <taxon>Pseudomonadota</taxon>
        <taxon>Alphaproteobacteria</taxon>
        <taxon>Acetobacterales</taxon>
        <taxon>Roseomonadaceae</taxon>
        <taxon>Roseomonas</taxon>
    </lineage>
</organism>
<evidence type="ECO:0000313" key="4">
    <source>
        <dbReference type="EMBL" id="KAA2212860.1"/>
    </source>
</evidence>
<keyword evidence="1" id="KW-1133">Transmembrane helix</keyword>
<dbReference type="Pfam" id="PF10081">
    <property type="entry name" value="Abhydrolase_9"/>
    <property type="match status" value="1"/>
</dbReference>
<dbReference type="InterPro" id="IPR012037">
    <property type="entry name" value="Alpha/beta-hydrolase_fam"/>
</dbReference>